<evidence type="ECO:0000313" key="2">
    <source>
        <dbReference type="EMBL" id="ACE84502.1"/>
    </source>
</evidence>
<dbReference type="Proteomes" id="UP000001036">
    <property type="component" value="Chromosome"/>
</dbReference>
<name>B3PJI8_CELJU</name>
<dbReference type="eggNOG" id="COG4675">
    <property type="taxonomic scope" value="Bacteria"/>
</dbReference>
<evidence type="ECO:0000313" key="3">
    <source>
        <dbReference type="Proteomes" id="UP000001036"/>
    </source>
</evidence>
<feature type="domain" description="Phage tail collar" evidence="1">
    <location>
        <begin position="74"/>
        <end position="130"/>
    </location>
</feature>
<dbReference type="SUPFAM" id="SSF88874">
    <property type="entry name" value="Receptor-binding domain of short tail fibre protein gp12"/>
    <property type="match status" value="1"/>
</dbReference>
<organism evidence="2 3">
    <name type="scientific">Cellvibrio japonicus (strain Ueda107)</name>
    <name type="common">Pseudomonas fluorescens subsp. cellulosa</name>
    <dbReference type="NCBI Taxonomy" id="498211"/>
    <lineage>
        <taxon>Bacteria</taxon>
        <taxon>Pseudomonadati</taxon>
        <taxon>Pseudomonadota</taxon>
        <taxon>Gammaproteobacteria</taxon>
        <taxon>Cellvibrionales</taxon>
        <taxon>Cellvibrionaceae</taxon>
        <taxon>Cellvibrio</taxon>
    </lineage>
</organism>
<dbReference type="InterPro" id="IPR037053">
    <property type="entry name" value="Phage_tail_collar_dom_sf"/>
</dbReference>
<sequence>MKKMCIALVVIICLATTHLVKLSYLCRHMQQINTRSSLRGKNDVVRNGEMDLTPEQWHFQSIRRILAMSQPYIGEVRMFAITYAPRHWTDCSGQLLAINQNQALFSLLGVNFGGNGTTTFGLPDYRGRTPIGEGSFQGNTYVRGNQGGSESVTLTVAQIPPHNHLLFAQNAPGSAPNPIPPGGTGSLCAISSGDYYVVPDTNLVQLASDAVTNTGSNVAHSNLQPSLVLRFAIALQGVFPSRN</sequence>
<dbReference type="KEGG" id="cja:CJA_0594"/>
<dbReference type="InterPro" id="IPR011083">
    <property type="entry name" value="Phage_tail_collar_dom"/>
</dbReference>
<keyword evidence="3" id="KW-1185">Reference proteome</keyword>
<dbReference type="HOGENOM" id="CLU_087872_1_1_6"/>
<accession>B3PJI8</accession>
<reference evidence="2 3" key="1">
    <citation type="journal article" date="2008" name="J. Bacteriol.">
        <title>Insights into plant cell wall degradation from the genome sequence of the soil bacterium Cellvibrio japonicus.</title>
        <authorList>
            <person name="Deboy R.T."/>
            <person name="Mongodin E.F."/>
            <person name="Fouts D.E."/>
            <person name="Tailford L.E."/>
            <person name="Khouri H."/>
            <person name="Emerson J.B."/>
            <person name="Mohamoud Y."/>
            <person name="Watkins K."/>
            <person name="Henrissat B."/>
            <person name="Gilbert H.J."/>
            <person name="Nelson K.E."/>
        </authorList>
    </citation>
    <scope>NUCLEOTIDE SEQUENCE [LARGE SCALE GENOMIC DNA]</scope>
    <source>
        <strain evidence="2 3">Ueda107</strain>
    </source>
</reference>
<proteinExistence type="predicted"/>
<dbReference type="STRING" id="498211.CJA_0594"/>
<gene>
    <name evidence="2" type="ordered locus">CJA_0594</name>
</gene>
<evidence type="ECO:0000259" key="1">
    <source>
        <dbReference type="Pfam" id="PF07484"/>
    </source>
</evidence>
<protein>
    <submittedName>
        <fullName evidence="2">Conserved domain protein</fullName>
    </submittedName>
</protein>
<dbReference type="EMBL" id="CP000934">
    <property type="protein sequence ID" value="ACE84502.1"/>
    <property type="molecule type" value="Genomic_DNA"/>
</dbReference>
<dbReference type="AlphaFoldDB" id="B3PJI8"/>
<dbReference type="Gene3D" id="3.90.1340.10">
    <property type="entry name" value="Phage tail collar domain"/>
    <property type="match status" value="1"/>
</dbReference>
<dbReference type="Pfam" id="PF07484">
    <property type="entry name" value="Collar"/>
    <property type="match status" value="1"/>
</dbReference>